<feature type="transmembrane region" description="Helical" evidence="3">
    <location>
        <begin position="85"/>
        <end position="101"/>
    </location>
</feature>
<dbReference type="InterPro" id="IPR044215">
    <property type="entry name" value="PIG-H"/>
</dbReference>
<evidence type="ECO:0000313" key="6">
    <source>
        <dbReference type="Proteomes" id="UP000631114"/>
    </source>
</evidence>
<comment type="pathway">
    <text evidence="1">Glycolipid biosynthesis; glycosylphosphatidylinositol-anchor biosynthesis.</text>
</comment>
<dbReference type="GO" id="GO:0006506">
    <property type="term" value="P:GPI anchor biosynthetic process"/>
    <property type="evidence" value="ECO:0007669"/>
    <property type="project" value="UniProtKB-UniPathway"/>
</dbReference>
<proteinExistence type="inferred from homology"/>
<accession>A0A835HVX3</accession>
<gene>
    <name evidence="5" type="ORF">IFM89_003860</name>
</gene>
<sequence>MGVVNAGVPIVSVAFCFSSRMTIAPIVIGKYVYIQDDLKGGFQAVDVHHILVQKRSARDFLFYFAIVTLLAYTFSLVLYKGNPSAFFLSNILLGIFILKAWHGKLAKKESVVIMPGFGVQLETHYKSGKVIRSFVPIGNILRPVLNECVTPVTCYWSLALIMHGEAELMLVFRELQPPVKMLVPIWKALLVATGSKETQI</sequence>
<keyword evidence="6" id="KW-1185">Reference proteome</keyword>
<protein>
    <recommendedName>
        <fullName evidence="4">Phosphatidylinositol N-acetylglucosaminyltransferase subunit H conserved domain-containing protein</fullName>
    </recommendedName>
</protein>
<dbReference type="PANTHER" id="PTHR15231">
    <property type="entry name" value="PHOSPHATIDYLINOSITOL N-ACETYLGLUCOSAMINYLTRANSFERASE SUBUNIT H"/>
    <property type="match status" value="1"/>
</dbReference>
<dbReference type="Pfam" id="PF10181">
    <property type="entry name" value="PIG-H"/>
    <property type="match status" value="1"/>
</dbReference>
<evidence type="ECO:0000259" key="4">
    <source>
        <dbReference type="Pfam" id="PF10181"/>
    </source>
</evidence>
<dbReference type="PANTHER" id="PTHR15231:SF1">
    <property type="entry name" value="PHOSPHATIDYLINOSITOL N-ACETYLGLUCOSAMINYLTRANSFERASE SUBUNIT H"/>
    <property type="match status" value="1"/>
</dbReference>
<organism evidence="5 6">
    <name type="scientific">Coptis chinensis</name>
    <dbReference type="NCBI Taxonomy" id="261450"/>
    <lineage>
        <taxon>Eukaryota</taxon>
        <taxon>Viridiplantae</taxon>
        <taxon>Streptophyta</taxon>
        <taxon>Embryophyta</taxon>
        <taxon>Tracheophyta</taxon>
        <taxon>Spermatophyta</taxon>
        <taxon>Magnoliopsida</taxon>
        <taxon>Ranunculales</taxon>
        <taxon>Ranunculaceae</taxon>
        <taxon>Coptidoideae</taxon>
        <taxon>Coptis</taxon>
    </lineage>
</organism>
<evidence type="ECO:0000313" key="5">
    <source>
        <dbReference type="EMBL" id="KAF9607940.1"/>
    </source>
</evidence>
<dbReference type="EMBL" id="JADFTS010000004">
    <property type="protein sequence ID" value="KAF9607940.1"/>
    <property type="molecule type" value="Genomic_DNA"/>
</dbReference>
<dbReference type="Proteomes" id="UP000631114">
    <property type="component" value="Unassembled WGS sequence"/>
</dbReference>
<evidence type="ECO:0000256" key="2">
    <source>
        <dbReference type="ARBA" id="ARBA00009610"/>
    </source>
</evidence>
<keyword evidence="3" id="KW-0812">Transmembrane</keyword>
<feature type="domain" description="Phosphatidylinositol N-acetylglucosaminyltransferase subunit H conserved" evidence="4">
    <location>
        <begin position="110"/>
        <end position="172"/>
    </location>
</feature>
<comment type="similarity">
    <text evidence="2">Belongs to the PIGH family.</text>
</comment>
<name>A0A835HVX3_9MAGN</name>
<keyword evidence="3" id="KW-0472">Membrane</keyword>
<keyword evidence="3" id="KW-1133">Transmembrane helix</keyword>
<evidence type="ECO:0000256" key="1">
    <source>
        <dbReference type="ARBA" id="ARBA00004687"/>
    </source>
</evidence>
<evidence type="ECO:0000256" key="3">
    <source>
        <dbReference type="SAM" id="Phobius"/>
    </source>
</evidence>
<reference evidence="5 6" key="1">
    <citation type="submission" date="2020-10" db="EMBL/GenBank/DDBJ databases">
        <title>The Coptis chinensis genome and diversification of protoberbering-type alkaloids.</title>
        <authorList>
            <person name="Wang B."/>
            <person name="Shu S."/>
            <person name="Song C."/>
            <person name="Liu Y."/>
        </authorList>
    </citation>
    <scope>NUCLEOTIDE SEQUENCE [LARGE SCALE GENOMIC DNA]</scope>
    <source>
        <strain evidence="5">HL-2020</strain>
        <tissue evidence="5">Leaf</tissue>
    </source>
</reference>
<feature type="transmembrane region" description="Helical" evidence="3">
    <location>
        <begin position="60"/>
        <end position="79"/>
    </location>
</feature>
<dbReference type="AlphaFoldDB" id="A0A835HVX3"/>
<dbReference type="UniPathway" id="UPA00196"/>
<dbReference type="InterPro" id="IPR019328">
    <property type="entry name" value="PIGH-H_dom"/>
</dbReference>
<dbReference type="OrthoDB" id="6256716at2759"/>
<comment type="caution">
    <text evidence="5">The sequence shown here is derived from an EMBL/GenBank/DDBJ whole genome shotgun (WGS) entry which is preliminary data.</text>
</comment>
<dbReference type="GO" id="GO:0000506">
    <property type="term" value="C:glycosylphosphatidylinositol-N-acetylglucosaminyltransferase (GPI-GnT) complex"/>
    <property type="evidence" value="ECO:0007669"/>
    <property type="project" value="InterPro"/>
</dbReference>